<name>A0A0G0B9Q3_9BACT</name>
<evidence type="ECO:0000256" key="1">
    <source>
        <dbReference type="SAM" id="SignalP"/>
    </source>
</evidence>
<evidence type="ECO:0008006" key="4">
    <source>
        <dbReference type="Google" id="ProtNLM"/>
    </source>
</evidence>
<evidence type="ECO:0000313" key="3">
    <source>
        <dbReference type="Proteomes" id="UP000034952"/>
    </source>
</evidence>
<keyword evidence="1" id="KW-0732">Signal</keyword>
<organism evidence="2 3">
    <name type="scientific">Candidatus Nomurabacteria bacterium GW2011_GWE1_35_16</name>
    <dbReference type="NCBI Taxonomy" id="1618761"/>
    <lineage>
        <taxon>Bacteria</taxon>
        <taxon>Candidatus Nomuraibacteriota</taxon>
    </lineage>
</organism>
<proteinExistence type="predicted"/>
<reference evidence="2 3" key="1">
    <citation type="journal article" date="2015" name="Nature">
        <title>rRNA introns, odd ribosomes, and small enigmatic genomes across a large radiation of phyla.</title>
        <authorList>
            <person name="Brown C.T."/>
            <person name="Hug L.A."/>
            <person name="Thomas B.C."/>
            <person name="Sharon I."/>
            <person name="Castelle C.J."/>
            <person name="Singh A."/>
            <person name="Wilkins M.J."/>
            <person name="Williams K.H."/>
            <person name="Banfield J.F."/>
        </authorList>
    </citation>
    <scope>NUCLEOTIDE SEQUENCE [LARGE SCALE GENOMIC DNA]</scope>
</reference>
<comment type="caution">
    <text evidence="2">The sequence shown here is derived from an EMBL/GenBank/DDBJ whole genome shotgun (WGS) entry which is preliminary data.</text>
</comment>
<feature type="signal peptide" evidence="1">
    <location>
        <begin position="1"/>
        <end position="19"/>
    </location>
</feature>
<dbReference type="Proteomes" id="UP000034952">
    <property type="component" value="Unassembled WGS sequence"/>
</dbReference>
<evidence type="ECO:0000313" key="2">
    <source>
        <dbReference type="EMBL" id="KKP66118.1"/>
    </source>
</evidence>
<dbReference type="AlphaFoldDB" id="A0A0G0B9Q3"/>
<protein>
    <recommendedName>
        <fullName evidence="4">3D domain-containing protein</fullName>
    </recommendedName>
</protein>
<sequence length="175" mass="19988">MRKYLVFLFIFVFSPLAFNVSGNVGSPEIDKPKELVKSEPIPKTVKDELIEAFSDWEVAEASYYDPMDSTQTKKNPDGKGTLGRLIKSGSVSIGASFSEVIYEKNMKVFLQIENMNIVTPYGKGIFRIDDIMASRFNKGNKIHIDFFHEDLNVKYKRLGRFKILFKIVKIEMADS</sequence>
<feature type="chain" id="PRO_5002531322" description="3D domain-containing protein" evidence="1">
    <location>
        <begin position="20"/>
        <end position="175"/>
    </location>
</feature>
<dbReference type="EMBL" id="LBPY01000012">
    <property type="protein sequence ID" value="KKP66118.1"/>
    <property type="molecule type" value="Genomic_DNA"/>
</dbReference>
<accession>A0A0G0B9Q3</accession>
<gene>
    <name evidence="2" type="ORF">UR64_C0012G0015</name>
</gene>